<keyword evidence="6" id="KW-1185">Reference proteome</keyword>
<evidence type="ECO:0000259" key="4">
    <source>
        <dbReference type="Pfam" id="PF04536"/>
    </source>
</evidence>
<dbReference type="RefSeq" id="WP_006778454.1">
    <property type="nucleotide sequence ID" value="NZ_CP040506.1"/>
</dbReference>
<evidence type="ECO:0000256" key="3">
    <source>
        <dbReference type="SAM" id="SignalP"/>
    </source>
</evidence>
<evidence type="ECO:0000256" key="1">
    <source>
        <dbReference type="SAM" id="MobiDB-lite"/>
    </source>
</evidence>
<dbReference type="Pfam" id="PF04536">
    <property type="entry name" value="TPM_phosphatase"/>
    <property type="match status" value="1"/>
</dbReference>
<evidence type="ECO:0000256" key="2">
    <source>
        <dbReference type="SAM" id="Phobius"/>
    </source>
</evidence>
<dbReference type="HOGENOM" id="CLU_060109_1_0_9"/>
<organism evidence="5 6">
    <name type="scientific">Hungatella hathewayi WAL-18680</name>
    <dbReference type="NCBI Taxonomy" id="742737"/>
    <lineage>
        <taxon>Bacteria</taxon>
        <taxon>Bacillati</taxon>
        <taxon>Bacillota</taxon>
        <taxon>Clostridia</taxon>
        <taxon>Lachnospirales</taxon>
        <taxon>Lachnospiraceae</taxon>
        <taxon>Hungatella</taxon>
    </lineage>
</organism>
<gene>
    <name evidence="5" type="ORF">HMPREF9473_00472</name>
</gene>
<keyword evidence="2" id="KW-1133">Transmembrane helix</keyword>
<dbReference type="AlphaFoldDB" id="G5IAK0"/>
<feature type="compositionally biased region" description="Low complexity" evidence="1">
    <location>
        <begin position="293"/>
        <end position="305"/>
    </location>
</feature>
<keyword evidence="3" id="KW-0732">Signal</keyword>
<dbReference type="Gene3D" id="3.10.310.50">
    <property type="match status" value="1"/>
</dbReference>
<feature type="region of interest" description="Disordered" evidence="1">
    <location>
        <begin position="279"/>
        <end position="314"/>
    </location>
</feature>
<proteinExistence type="predicted"/>
<protein>
    <recommendedName>
        <fullName evidence="4">TPM domain-containing protein</fullName>
    </recommendedName>
</protein>
<feature type="transmembrane region" description="Helical" evidence="2">
    <location>
        <begin position="210"/>
        <end position="232"/>
    </location>
</feature>
<name>G5IAK0_9FIRM</name>
<dbReference type="InterPro" id="IPR007621">
    <property type="entry name" value="TPM_dom"/>
</dbReference>
<dbReference type="Proteomes" id="UP000005384">
    <property type="component" value="Unassembled WGS sequence"/>
</dbReference>
<feature type="chain" id="PRO_5003478467" description="TPM domain-containing protein" evidence="3">
    <location>
        <begin position="41"/>
        <end position="314"/>
    </location>
</feature>
<feature type="compositionally biased region" description="Gly residues" evidence="1">
    <location>
        <begin position="283"/>
        <end position="292"/>
    </location>
</feature>
<keyword evidence="2" id="KW-0812">Transmembrane</keyword>
<sequence length="314" mass="34884">MREMRRNVWLSGKLRRMVSVFVCIVAAMAFCLMWSGGAWADTTDVSGAAGRVDASDGRRVYDMAGLLTEDEIAGFEQTIGEYRDRMKLDIVVVTTEDSEGKSAMEYADDFFDYGGFGYGRLKNGVLFLIDMDNRELYVSTSGDVIRLLTDSRIESILDDVYVGAGRSDFADSVDAFLKDMDQYYRMGIESGQYNYDTETGRISIHRSIRWYELLLALAVSGFVAGSVCMGVVNRYGMKKERRQAANYLMAYRADCRFEYQNQTDNLVNKFVTTAIIPRQQNHSGGGSSGGSHSGRSSTHSSSSGRSHGGGGRKF</sequence>
<dbReference type="EMBL" id="ADLN01000002">
    <property type="protein sequence ID" value="EHI61449.1"/>
    <property type="molecule type" value="Genomic_DNA"/>
</dbReference>
<comment type="caution">
    <text evidence="5">The sequence shown here is derived from an EMBL/GenBank/DDBJ whole genome shotgun (WGS) entry which is preliminary data.</text>
</comment>
<evidence type="ECO:0000313" key="6">
    <source>
        <dbReference type="Proteomes" id="UP000005384"/>
    </source>
</evidence>
<keyword evidence="2" id="KW-0472">Membrane</keyword>
<reference evidence="5 6" key="1">
    <citation type="submission" date="2011-08" db="EMBL/GenBank/DDBJ databases">
        <title>The Genome Sequence of Clostridium hathewayi WAL-18680.</title>
        <authorList>
            <consortium name="The Broad Institute Genome Sequencing Platform"/>
            <person name="Earl A."/>
            <person name="Ward D."/>
            <person name="Feldgarden M."/>
            <person name="Gevers D."/>
            <person name="Finegold S.M."/>
            <person name="Summanen P.H."/>
            <person name="Molitoris D.R."/>
            <person name="Song M."/>
            <person name="Daigneault M."/>
            <person name="Allen-Vercoe E."/>
            <person name="Young S.K."/>
            <person name="Zeng Q."/>
            <person name="Gargeya S."/>
            <person name="Fitzgerald M."/>
            <person name="Haas B."/>
            <person name="Abouelleil A."/>
            <person name="Alvarado L."/>
            <person name="Arachchi H.M."/>
            <person name="Berlin A."/>
            <person name="Brown A."/>
            <person name="Chapman S.B."/>
            <person name="Chen Z."/>
            <person name="Dunbar C."/>
            <person name="Freedman E."/>
            <person name="Gearin G."/>
            <person name="Gellesch M."/>
            <person name="Goldberg J."/>
            <person name="Griggs A."/>
            <person name="Gujja S."/>
            <person name="Heiman D."/>
            <person name="Howarth C."/>
            <person name="Larson L."/>
            <person name="Lui A."/>
            <person name="MacDonald P.J.P."/>
            <person name="Montmayeur A."/>
            <person name="Murphy C."/>
            <person name="Neiman D."/>
            <person name="Pearson M."/>
            <person name="Priest M."/>
            <person name="Roberts A."/>
            <person name="Saif S."/>
            <person name="Shea T."/>
            <person name="Shenoy N."/>
            <person name="Sisk P."/>
            <person name="Stolte C."/>
            <person name="Sykes S."/>
            <person name="Wortman J."/>
            <person name="Nusbaum C."/>
            <person name="Birren B."/>
        </authorList>
    </citation>
    <scope>NUCLEOTIDE SEQUENCE [LARGE SCALE GENOMIC DNA]</scope>
    <source>
        <strain evidence="5 6">WAL-18680</strain>
    </source>
</reference>
<accession>G5IAK0</accession>
<dbReference type="PATRIC" id="fig|742737.3.peg.471"/>
<feature type="signal peptide" evidence="3">
    <location>
        <begin position="1"/>
        <end position="40"/>
    </location>
</feature>
<feature type="domain" description="TPM" evidence="4">
    <location>
        <begin position="60"/>
        <end position="182"/>
    </location>
</feature>
<evidence type="ECO:0000313" key="5">
    <source>
        <dbReference type="EMBL" id="EHI61449.1"/>
    </source>
</evidence>